<keyword evidence="3 6" id="KW-0812">Transmembrane</keyword>
<dbReference type="PANTHER" id="PTHR13353">
    <property type="entry name" value="TRANSMEMBRANE PROTEIN 19"/>
    <property type="match status" value="1"/>
</dbReference>
<feature type="transmembrane region" description="Helical" evidence="6">
    <location>
        <begin position="82"/>
        <end position="100"/>
    </location>
</feature>
<feature type="transmembrane region" description="Helical" evidence="6">
    <location>
        <begin position="179"/>
        <end position="203"/>
    </location>
</feature>
<comment type="subcellular location">
    <subcellularLocation>
        <location evidence="1">Membrane</location>
        <topology evidence="1">Multi-pass membrane protein</topology>
    </subcellularLocation>
</comment>
<keyword evidence="5 6" id="KW-0472">Membrane</keyword>
<evidence type="ECO:0000256" key="5">
    <source>
        <dbReference type="ARBA" id="ARBA00023136"/>
    </source>
</evidence>
<evidence type="ECO:0000256" key="4">
    <source>
        <dbReference type="ARBA" id="ARBA00022989"/>
    </source>
</evidence>
<dbReference type="PANTHER" id="PTHR13353:SF5">
    <property type="entry name" value="TRANSMEMBRANE PROTEIN 19"/>
    <property type="match status" value="1"/>
</dbReference>
<evidence type="ECO:0000256" key="3">
    <source>
        <dbReference type="ARBA" id="ARBA00022692"/>
    </source>
</evidence>
<evidence type="ECO:0000313" key="8">
    <source>
        <dbReference type="Proteomes" id="UP001296923"/>
    </source>
</evidence>
<keyword evidence="4 6" id="KW-1133">Transmembrane helix</keyword>
<name>A0ABS2ZUD5_9BACL</name>
<feature type="transmembrane region" description="Helical" evidence="6">
    <location>
        <begin position="151"/>
        <end position="173"/>
    </location>
</feature>
<dbReference type="Proteomes" id="UP001296923">
    <property type="component" value="Unassembled WGS sequence"/>
</dbReference>
<reference evidence="7 8" key="1">
    <citation type="submission" date="2021-01" db="EMBL/GenBank/DDBJ databases">
        <title>Genome Sequencing of Type Strains.</title>
        <authorList>
            <person name="Lemaire J.F."/>
            <person name="Inderbitzin P."/>
            <person name="Collins S.B."/>
            <person name="Wespe N."/>
            <person name="Knight-Connoni V."/>
        </authorList>
    </citation>
    <scope>NUCLEOTIDE SEQUENCE [LARGE SCALE GENOMIC DNA]</scope>
    <source>
        <strain evidence="7 8">DSM 23009</strain>
    </source>
</reference>
<comment type="caution">
    <text evidence="7">The sequence shown here is derived from an EMBL/GenBank/DDBJ whole genome shotgun (WGS) entry which is preliminary data.</text>
</comment>
<evidence type="ECO:0000256" key="1">
    <source>
        <dbReference type="ARBA" id="ARBA00004141"/>
    </source>
</evidence>
<comment type="similarity">
    <text evidence="2">Belongs to the TMEM19 family.</text>
</comment>
<proteinExistence type="inferred from homology"/>
<evidence type="ECO:0000256" key="6">
    <source>
        <dbReference type="SAM" id="Phobius"/>
    </source>
</evidence>
<organism evidence="7 8">
    <name type="scientific">Fictibacillus nanhaiensis</name>
    <dbReference type="NCBI Taxonomy" id="742169"/>
    <lineage>
        <taxon>Bacteria</taxon>
        <taxon>Bacillati</taxon>
        <taxon>Bacillota</taxon>
        <taxon>Bacilli</taxon>
        <taxon>Bacillales</taxon>
        <taxon>Fictibacillaceae</taxon>
        <taxon>Fictibacillus</taxon>
    </lineage>
</organism>
<keyword evidence="8" id="KW-1185">Reference proteome</keyword>
<dbReference type="RefSeq" id="WP_205726850.1">
    <property type="nucleotide sequence ID" value="NZ_JAFHKR010000039.1"/>
</dbReference>
<feature type="transmembrane region" description="Helical" evidence="6">
    <location>
        <begin position="40"/>
        <end position="61"/>
    </location>
</feature>
<accession>A0ABS2ZUD5</accession>
<feature type="transmembrane region" description="Helical" evidence="6">
    <location>
        <begin position="106"/>
        <end position="130"/>
    </location>
</feature>
<dbReference type="InterPro" id="IPR002794">
    <property type="entry name" value="DUF92_TMEM19"/>
</dbReference>
<protein>
    <submittedName>
        <fullName evidence="7">DUF92 domain-containing protein</fullName>
    </submittedName>
</protein>
<evidence type="ECO:0000313" key="7">
    <source>
        <dbReference type="EMBL" id="MBN3556127.1"/>
    </source>
</evidence>
<sequence length="262" mass="28162">MIIIIVGIALLSIASVLLKWLTVAGSVTAFVLGVIIYKAFGWQGLILLGLFFITSTLLTKWKKDKKLGNDASHTEDKKGRTAGQVLANGGAALLAAVGYVTISDPIWMIVFAATFATATADTWASEIGVLSKKRPFHIKEWRRVDPGLSGAISSIGTVAAAFGATFIGFSFYMLYDSSIAIGLCIALSGFLGNIADTIFGAWFEQKYVCSICKRETESHVHCGVKTIKIFGNPFFTNNVVNFSSTIIGGLIAGGLYIWIKSW</sequence>
<dbReference type="Pfam" id="PF01940">
    <property type="entry name" value="DUF92"/>
    <property type="match status" value="1"/>
</dbReference>
<gene>
    <name evidence="7" type="ORF">JYA63_17745</name>
</gene>
<feature type="transmembrane region" description="Helical" evidence="6">
    <location>
        <begin position="239"/>
        <end position="259"/>
    </location>
</feature>
<evidence type="ECO:0000256" key="2">
    <source>
        <dbReference type="ARBA" id="ARBA00009012"/>
    </source>
</evidence>
<dbReference type="EMBL" id="JAFHKR010000039">
    <property type="protein sequence ID" value="MBN3556127.1"/>
    <property type="molecule type" value="Genomic_DNA"/>
</dbReference>